<accession>A0A7J6G062</accession>
<dbReference type="AlphaFoldDB" id="A0A7J6G062"/>
<feature type="compositionally biased region" description="Acidic residues" evidence="1">
    <location>
        <begin position="141"/>
        <end position="161"/>
    </location>
</feature>
<dbReference type="EMBL" id="JAATIQ010000155">
    <property type="protein sequence ID" value="KAF4376277.1"/>
    <property type="molecule type" value="Genomic_DNA"/>
</dbReference>
<comment type="caution">
    <text evidence="3">The sequence shown here is derived from an EMBL/GenBank/DDBJ whole genome shotgun (WGS) entry which is preliminary data.</text>
</comment>
<dbReference type="Proteomes" id="UP000583929">
    <property type="component" value="Unassembled WGS sequence"/>
</dbReference>
<dbReference type="Proteomes" id="UP000525078">
    <property type="component" value="Unassembled WGS sequence"/>
</dbReference>
<evidence type="ECO:0000313" key="4">
    <source>
        <dbReference type="Proteomes" id="UP000525078"/>
    </source>
</evidence>
<dbReference type="PANTHER" id="PTHR33318:SF22">
    <property type="entry name" value="SUPPRESSOR PROTEIN SRP40-LIKE ISOFORM X1"/>
    <property type="match status" value="1"/>
</dbReference>
<feature type="region of interest" description="Disordered" evidence="1">
    <location>
        <begin position="192"/>
        <end position="225"/>
    </location>
</feature>
<dbReference type="InterPro" id="IPR039300">
    <property type="entry name" value="JASON"/>
</dbReference>
<dbReference type="GO" id="GO:0007142">
    <property type="term" value="P:male meiosis II"/>
    <property type="evidence" value="ECO:0007669"/>
    <property type="project" value="InterPro"/>
</dbReference>
<feature type="compositionally biased region" description="Low complexity" evidence="1">
    <location>
        <begin position="343"/>
        <end position="361"/>
    </location>
</feature>
<gene>
    <name evidence="3" type="ORF">F8388_026128</name>
    <name evidence="2" type="ORF">G4B88_008409</name>
</gene>
<evidence type="ECO:0000313" key="2">
    <source>
        <dbReference type="EMBL" id="KAF4376277.1"/>
    </source>
</evidence>
<dbReference type="EMBL" id="JAATIP010000085">
    <property type="protein sequence ID" value="KAF4376328.1"/>
    <property type="molecule type" value="Genomic_DNA"/>
</dbReference>
<evidence type="ECO:0000256" key="1">
    <source>
        <dbReference type="SAM" id="MobiDB-lite"/>
    </source>
</evidence>
<sequence length="427" mass="47040">MVCFLACFTTSNRPKHQHSDNATHSKYQALKTTESPQLIEPPKQEQAGQLTEFIRESKDEVEEEVNCCSKKRVTFDLNVKACVAPSTKESSCDLVETNEEKKSGNEEKNQKIKEMKPILDTIVGSYVPNNRYQNCRKSTDECEDIGGGEDSNVEEDEDSEADDKGLVLQEESSESLFSLSIDSRKQVCDVEKGEKEVSSPMPVPSLSEEKVKAIGSSQNGVKRSRFGHSSVLSPIENVTQWEVFKEETPLPISHSQLVKHHQEKENSISLEPSFKVERHNLKPKFSEVKAAEQEVGVDTSLSSWLVGSEATPKSNGSIGHSSEDSESEKENSSSSIKQRRVLGELSEFSPSFSSSSSSSRGLRSKSSEATPEIGTVGSYWIHTGQSMDSSSSCKGTKSVTTEKDQIVNYKSTPFEAKLDTALDVAVC</sequence>
<name>A0A7J6G062_CANSA</name>
<feature type="region of interest" description="Disordered" evidence="1">
    <location>
        <begin position="307"/>
        <end position="374"/>
    </location>
</feature>
<evidence type="ECO:0000313" key="5">
    <source>
        <dbReference type="Proteomes" id="UP000583929"/>
    </source>
</evidence>
<protein>
    <submittedName>
        <fullName evidence="3">Uncharacterized protein</fullName>
    </submittedName>
</protein>
<proteinExistence type="predicted"/>
<organism evidence="3 4">
    <name type="scientific">Cannabis sativa</name>
    <name type="common">Hemp</name>
    <name type="synonym">Marijuana</name>
    <dbReference type="NCBI Taxonomy" id="3483"/>
    <lineage>
        <taxon>Eukaryota</taxon>
        <taxon>Viridiplantae</taxon>
        <taxon>Streptophyta</taxon>
        <taxon>Embryophyta</taxon>
        <taxon>Tracheophyta</taxon>
        <taxon>Spermatophyta</taxon>
        <taxon>Magnoliopsida</taxon>
        <taxon>eudicotyledons</taxon>
        <taxon>Gunneridae</taxon>
        <taxon>Pentapetalae</taxon>
        <taxon>rosids</taxon>
        <taxon>fabids</taxon>
        <taxon>Rosales</taxon>
        <taxon>Cannabaceae</taxon>
        <taxon>Cannabis</taxon>
    </lineage>
</organism>
<feature type="compositionally biased region" description="Polar residues" evidence="1">
    <location>
        <begin position="307"/>
        <end position="320"/>
    </location>
</feature>
<keyword evidence="5" id="KW-1185">Reference proteome</keyword>
<feature type="region of interest" description="Disordered" evidence="1">
    <location>
        <begin position="138"/>
        <end position="164"/>
    </location>
</feature>
<evidence type="ECO:0000313" key="3">
    <source>
        <dbReference type="EMBL" id="KAF4376328.1"/>
    </source>
</evidence>
<reference evidence="4 5" key="1">
    <citation type="journal article" date="2020" name="bioRxiv">
        <title>Sequence and annotation of 42 cannabis genomes reveals extensive copy number variation in cannabinoid synthesis and pathogen resistance genes.</title>
        <authorList>
            <person name="Mckernan K.J."/>
            <person name="Helbert Y."/>
            <person name="Kane L.T."/>
            <person name="Ebling H."/>
            <person name="Zhang L."/>
            <person name="Liu B."/>
            <person name="Eaton Z."/>
            <person name="Mclaughlin S."/>
            <person name="Kingan S."/>
            <person name="Baybayan P."/>
            <person name="Concepcion G."/>
            <person name="Jordan M."/>
            <person name="Riva A."/>
            <person name="Barbazuk W."/>
            <person name="Harkins T."/>
        </authorList>
    </citation>
    <scope>NUCLEOTIDE SEQUENCE [LARGE SCALE GENOMIC DNA]</scope>
    <source>
        <strain evidence="4 5">cv. Jamaican Lion 4</strain>
        <strain evidence="2">Father</strain>
        <strain evidence="3">Mother</strain>
        <tissue evidence="3">Leaf</tissue>
    </source>
</reference>
<dbReference type="PANTHER" id="PTHR33318">
    <property type="entry name" value="ASPARTYL/GLUTAMYL-TRNA(ASN/GLN) AMIDOTRANSFERASE SUBUNIT"/>
    <property type="match status" value="1"/>
</dbReference>